<name>A0AAI8IUE8_9ENTR</name>
<dbReference type="EMBL" id="CP029443">
    <property type="protein sequence ID" value="AWL58235.1"/>
    <property type="molecule type" value="Genomic_DNA"/>
</dbReference>
<accession>A0AAI8IUE8</accession>
<protein>
    <submittedName>
        <fullName evidence="2">Uncharacterized protein</fullName>
    </submittedName>
</protein>
<sequence length="85" mass="9543">MFVFRQKEVRRKRGFLTTTVRFPGATYDALLAVVINNNEEYEQYITPVFCAFAQMSTLACNNVRPVVYPPSDGEHKAQGIAGNLA</sequence>
<evidence type="ECO:0000313" key="1">
    <source>
        <dbReference type="EMBL" id="AWL58235.1"/>
    </source>
</evidence>
<gene>
    <name evidence="2" type="ORF">DKC00_11640</name>
    <name evidence="1" type="ORF">DKC11_21525</name>
</gene>
<reference evidence="3 4" key="1">
    <citation type="submission" date="2018-05" db="EMBL/GenBank/DDBJ databases">
        <title>Klebsiella quasipneumonaiae provides a window into carbapenemase gene transfer, plasmid rearrangements and nosocomial acquisition from the hospital environment.</title>
        <authorList>
            <person name="Mathers A.J."/>
            <person name="Vegesana K."/>
            <person name="Stoesser N."/>
            <person name="Crook D."/>
            <person name="Vaughan A."/>
            <person name="Barry K."/>
            <person name="Parikh H."/>
            <person name="Sebra R."/>
            <person name="Kotay S."/>
            <person name="Walker A.S."/>
            <person name="Sheppard A.E."/>
        </authorList>
    </citation>
    <scope>NUCLEOTIDE SEQUENCE [LARGE SCALE GENOMIC DNA]</scope>
    <source>
        <strain evidence="1 4">CAV1947</strain>
        <strain evidence="2 3">CAV2018</strain>
    </source>
</reference>
<organism evidence="2 3">
    <name type="scientific">Klebsiella quasipneumoniae</name>
    <dbReference type="NCBI Taxonomy" id="1463165"/>
    <lineage>
        <taxon>Bacteria</taxon>
        <taxon>Pseudomonadati</taxon>
        <taxon>Pseudomonadota</taxon>
        <taxon>Gammaproteobacteria</taxon>
        <taxon>Enterobacterales</taxon>
        <taxon>Enterobacteriaceae</taxon>
        <taxon>Klebsiella/Raoultella group</taxon>
        <taxon>Klebsiella</taxon>
        <taxon>Klebsiella pneumoniae complex</taxon>
    </lineage>
</organism>
<evidence type="ECO:0000313" key="2">
    <source>
        <dbReference type="EMBL" id="AWL62374.1"/>
    </source>
</evidence>
<dbReference type="Proteomes" id="UP000245760">
    <property type="component" value="Chromosome"/>
</dbReference>
<proteinExistence type="predicted"/>
<evidence type="ECO:0000313" key="4">
    <source>
        <dbReference type="Proteomes" id="UP000245760"/>
    </source>
</evidence>
<dbReference type="Proteomes" id="UP000245649">
    <property type="component" value="Chromosome"/>
</dbReference>
<dbReference type="EMBL" id="CP029432">
    <property type="protein sequence ID" value="AWL62374.1"/>
    <property type="molecule type" value="Genomic_DNA"/>
</dbReference>
<evidence type="ECO:0000313" key="3">
    <source>
        <dbReference type="Proteomes" id="UP000245649"/>
    </source>
</evidence>
<dbReference type="AlphaFoldDB" id="A0AAI8IUE8"/>
<keyword evidence="4" id="KW-1185">Reference proteome</keyword>